<protein>
    <submittedName>
        <fullName evidence="1">Uncharacterized protein</fullName>
    </submittedName>
</protein>
<evidence type="ECO:0000313" key="1">
    <source>
        <dbReference type="EMBL" id="KAH7125827.1"/>
    </source>
</evidence>
<name>A0A9P9DVJ1_9HYPO</name>
<proteinExistence type="predicted"/>
<evidence type="ECO:0000313" key="2">
    <source>
        <dbReference type="Proteomes" id="UP000738349"/>
    </source>
</evidence>
<organism evidence="1 2">
    <name type="scientific">Dactylonectria macrodidyma</name>
    <dbReference type="NCBI Taxonomy" id="307937"/>
    <lineage>
        <taxon>Eukaryota</taxon>
        <taxon>Fungi</taxon>
        <taxon>Dikarya</taxon>
        <taxon>Ascomycota</taxon>
        <taxon>Pezizomycotina</taxon>
        <taxon>Sordariomycetes</taxon>
        <taxon>Hypocreomycetidae</taxon>
        <taxon>Hypocreales</taxon>
        <taxon>Nectriaceae</taxon>
        <taxon>Dactylonectria</taxon>
    </lineage>
</organism>
<dbReference type="OrthoDB" id="5346581at2759"/>
<dbReference type="Proteomes" id="UP000738349">
    <property type="component" value="Unassembled WGS sequence"/>
</dbReference>
<keyword evidence="2" id="KW-1185">Reference proteome</keyword>
<dbReference type="EMBL" id="JAGMUV010000020">
    <property type="protein sequence ID" value="KAH7125827.1"/>
    <property type="molecule type" value="Genomic_DNA"/>
</dbReference>
<dbReference type="AlphaFoldDB" id="A0A9P9DVJ1"/>
<sequence>MDLQSDQCDLECISVLDVQHQKVFTQALMNILSTNVAGFTYAQILDGLPTEESLLESYVFMESHPVYKLNHSKLCDGFLEKAKKFKAQFDPLQLSFRKFTLDGFQHAAPDSRAFHLRLIELVVVACHQIGAYLYELDDGAHKHQLHQDWRAKEYPESRNGMHSDGYFLPHAAFFHRAYYYPDQYPRGTADVAGYWAEGKIFGGVIVFDRGETDQECNDMWIHGALLEGPRTLYPPTKQQFESLIRFLLADTESLKLTPCPLPIYGTSDNRPRWRAYEAFADYHIFRDRYERKLPLKRPGRPVRLMNVDWPELEDDWYLFEQYQASWQGQPLDQESVTAAHERLKNITPSSPLWDKVYGSNT</sequence>
<reference evidence="1" key="1">
    <citation type="journal article" date="2021" name="Nat. Commun.">
        <title>Genetic determinants of endophytism in the Arabidopsis root mycobiome.</title>
        <authorList>
            <person name="Mesny F."/>
            <person name="Miyauchi S."/>
            <person name="Thiergart T."/>
            <person name="Pickel B."/>
            <person name="Atanasova L."/>
            <person name="Karlsson M."/>
            <person name="Huettel B."/>
            <person name="Barry K.W."/>
            <person name="Haridas S."/>
            <person name="Chen C."/>
            <person name="Bauer D."/>
            <person name="Andreopoulos W."/>
            <person name="Pangilinan J."/>
            <person name="LaButti K."/>
            <person name="Riley R."/>
            <person name="Lipzen A."/>
            <person name="Clum A."/>
            <person name="Drula E."/>
            <person name="Henrissat B."/>
            <person name="Kohler A."/>
            <person name="Grigoriev I.V."/>
            <person name="Martin F.M."/>
            <person name="Hacquard S."/>
        </authorList>
    </citation>
    <scope>NUCLEOTIDE SEQUENCE</scope>
    <source>
        <strain evidence="1">MPI-CAGE-AT-0147</strain>
    </source>
</reference>
<gene>
    <name evidence="1" type="ORF">EDB81DRAFT_698246</name>
</gene>
<accession>A0A9P9DVJ1</accession>
<comment type="caution">
    <text evidence="1">The sequence shown here is derived from an EMBL/GenBank/DDBJ whole genome shotgun (WGS) entry which is preliminary data.</text>
</comment>